<comment type="caution">
    <text evidence="2">The sequence shown here is derived from an EMBL/GenBank/DDBJ whole genome shotgun (WGS) entry which is preliminary data.</text>
</comment>
<name>A0A8J2ED50_COTCN</name>
<feature type="compositionally biased region" description="Polar residues" evidence="1">
    <location>
        <begin position="75"/>
        <end position="94"/>
    </location>
</feature>
<accession>A0A8J2ED50</accession>
<organism evidence="2 3">
    <name type="scientific">Cotesia congregata</name>
    <name type="common">Parasitoid wasp</name>
    <name type="synonym">Apanteles congregatus</name>
    <dbReference type="NCBI Taxonomy" id="51543"/>
    <lineage>
        <taxon>Eukaryota</taxon>
        <taxon>Metazoa</taxon>
        <taxon>Ecdysozoa</taxon>
        <taxon>Arthropoda</taxon>
        <taxon>Hexapoda</taxon>
        <taxon>Insecta</taxon>
        <taxon>Pterygota</taxon>
        <taxon>Neoptera</taxon>
        <taxon>Endopterygota</taxon>
        <taxon>Hymenoptera</taxon>
        <taxon>Apocrita</taxon>
        <taxon>Ichneumonoidea</taxon>
        <taxon>Braconidae</taxon>
        <taxon>Microgastrinae</taxon>
        <taxon>Cotesia</taxon>
    </lineage>
</organism>
<evidence type="ECO:0000256" key="1">
    <source>
        <dbReference type="SAM" id="MobiDB-lite"/>
    </source>
</evidence>
<sequence length="140" mass="15533">MIVFEVMRNFVEWLSKNHAHETKESLGADMSVVHCRLFASANMPRSIRNDFSKRKRELEEALKAYNSRVAEEKQNVPSQLQLQPVIPTKQSQDLTAAGSGETETAKPEELHLSGCGSSKFNVVSCPPSNSGILFGQILKS</sequence>
<dbReference type="EMBL" id="CAJNRD030001116">
    <property type="protein sequence ID" value="CAG5075194.1"/>
    <property type="molecule type" value="Genomic_DNA"/>
</dbReference>
<keyword evidence="3" id="KW-1185">Reference proteome</keyword>
<gene>
    <name evidence="2" type="ORF">HICCMSTLAB_LOCUS1348</name>
</gene>
<evidence type="ECO:0000313" key="3">
    <source>
        <dbReference type="Proteomes" id="UP000786811"/>
    </source>
</evidence>
<dbReference type="AlphaFoldDB" id="A0A8J2ED50"/>
<feature type="region of interest" description="Disordered" evidence="1">
    <location>
        <begin position="73"/>
        <end position="109"/>
    </location>
</feature>
<dbReference type="Proteomes" id="UP000786811">
    <property type="component" value="Unassembled WGS sequence"/>
</dbReference>
<protein>
    <submittedName>
        <fullName evidence="2">Uncharacterized protein</fullName>
    </submittedName>
</protein>
<reference evidence="2" key="1">
    <citation type="submission" date="2021-04" db="EMBL/GenBank/DDBJ databases">
        <authorList>
            <person name="Chebbi M.A.C M."/>
        </authorList>
    </citation>
    <scope>NUCLEOTIDE SEQUENCE</scope>
</reference>
<proteinExistence type="predicted"/>
<evidence type="ECO:0000313" key="2">
    <source>
        <dbReference type="EMBL" id="CAG5075194.1"/>
    </source>
</evidence>